<proteinExistence type="predicted"/>
<dbReference type="AlphaFoldDB" id="A0ABD2ADK9"/>
<evidence type="ECO:0000313" key="1">
    <source>
        <dbReference type="EMBL" id="KAL2718688.1"/>
    </source>
</evidence>
<reference evidence="1 2" key="1">
    <citation type="journal article" date="2024" name="Ann. Entomol. Soc. Am.">
        <title>Genomic analyses of the southern and eastern yellowjacket wasps (Hymenoptera: Vespidae) reveal evolutionary signatures of social life.</title>
        <authorList>
            <person name="Catto M.A."/>
            <person name="Caine P.B."/>
            <person name="Orr S.E."/>
            <person name="Hunt B.G."/>
            <person name="Goodisman M.A.D."/>
        </authorList>
    </citation>
    <scope>NUCLEOTIDE SEQUENCE [LARGE SCALE GENOMIC DNA]</scope>
    <source>
        <strain evidence="1">233</strain>
        <tissue evidence="1">Head and thorax</tissue>
    </source>
</reference>
<dbReference type="EMBL" id="JAUDFV010000152">
    <property type="protein sequence ID" value="KAL2718688.1"/>
    <property type="molecule type" value="Genomic_DNA"/>
</dbReference>
<gene>
    <name evidence="1" type="ORF">V1478_012564</name>
</gene>
<protein>
    <submittedName>
        <fullName evidence="1">DNA mismatch repair protein MutL-like isoform X2</fullName>
    </submittedName>
</protein>
<organism evidence="1 2">
    <name type="scientific">Vespula squamosa</name>
    <name type="common">Southern yellow jacket</name>
    <name type="synonym">Wasp</name>
    <dbReference type="NCBI Taxonomy" id="30214"/>
    <lineage>
        <taxon>Eukaryota</taxon>
        <taxon>Metazoa</taxon>
        <taxon>Ecdysozoa</taxon>
        <taxon>Arthropoda</taxon>
        <taxon>Hexapoda</taxon>
        <taxon>Insecta</taxon>
        <taxon>Pterygota</taxon>
        <taxon>Neoptera</taxon>
        <taxon>Endopterygota</taxon>
        <taxon>Hymenoptera</taxon>
        <taxon>Apocrita</taxon>
        <taxon>Aculeata</taxon>
        <taxon>Vespoidea</taxon>
        <taxon>Vespidae</taxon>
        <taxon>Vespinae</taxon>
        <taxon>Vespula</taxon>
    </lineage>
</organism>
<comment type="caution">
    <text evidence="1">The sequence shown here is derived from an EMBL/GenBank/DDBJ whole genome shotgun (WGS) entry which is preliminary data.</text>
</comment>
<sequence>MHIQQTVNTLDNQIDIPNKNIIVDLGKDFKFDFILNEISNRDHRMAFYEFDNSVQVLKYVKYGVDIIN</sequence>
<evidence type="ECO:0000313" key="2">
    <source>
        <dbReference type="Proteomes" id="UP001607302"/>
    </source>
</evidence>
<accession>A0ABD2ADK9</accession>
<dbReference type="Proteomes" id="UP001607302">
    <property type="component" value="Unassembled WGS sequence"/>
</dbReference>
<keyword evidence="2" id="KW-1185">Reference proteome</keyword>
<name>A0ABD2ADK9_VESSQ</name>